<reference evidence="1 2" key="1">
    <citation type="journal article" date="2023" name="Commun. Biol.">
        <title>Genome analysis of Parmales, the sister group of diatoms, reveals the evolutionary specialization of diatoms from phago-mixotrophs to photoautotrophs.</title>
        <authorList>
            <person name="Ban H."/>
            <person name="Sato S."/>
            <person name="Yoshikawa S."/>
            <person name="Yamada K."/>
            <person name="Nakamura Y."/>
            <person name="Ichinomiya M."/>
            <person name="Sato N."/>
            <person name="Blanc-Mathieu R."/>
            <person name="Endo H."/>
            <person name="Kuwata A."/>
            <person name="Ogata H."/>
        </authorList>
    </citation>
    <scope>NUCLEOTIDE SEQUENCE [LARGE SCALE GENOMIC DNA]</scope>
</reference>
<keyword evidence="2" id="KW-1185">Reference proteome</keyword>
<name>A0ABQ6MZI6_9STRA</name>
<gene>
    <name evidence="1" type="ORF">TeGR_g6815</name>
</gene>
<comment type="caution">
    <text evidence="1">The sequence shown here is derived from an EMBL/GenBank/DDBJ whole genome shotgun (WGS) entry which is preliminary data.</text>
</comment>
<proteinExistence type="predicted"/>
<dbReference type="Pfam" id="PF00560">
    <property type="entry name" value="LRR_1"/>
    <property type="match status" value="2"/>
</dbReference>
<dbReference type="InterPro" id="IPR032675">
    <property type="entry name" value="LRR_dom_sf"/>
</dbReference>
<dbReference type="EMBL" id="BRYB01000720">
    <property type="protein sequence ID" value="GMI36195.1"/>
    <property type="molecule type" value="Genomic_DNA"/>
</dbReference>
<dbReference type="InterPro" id="IPR052592">
    <property type="entry name" value="LRR-RLK"/>
</dbReference>
<evidence type="ECO:0000313" key="1">
    <source>
        <dbReference type="EMBL" id="GMI36195.1"/>
    </source>
</evidence>
<dbReference type="PANTHER" id="PTHR48054">
    <property type="entry name" value="RECEPTOR KINASE-LIKE PROTEIN XA21"/>
    <property type="match status" value="1"/>
</dbReference>
<feature type="non-terminal residue" evidence="1">
    <location>
        <position position="435"/>
    </location>
</feature>
<organism evidence="1 2">
    <name type="scientific">Tetraparma gracilis</name>
    <dbReference type="NCBI Taxonomy" id="2962635"/>
    <lineage>
        <taxon>Eukaryota</taxon>
        <taxon>Sar</taxon>
        <taxon>Stramenopiles</taxon>
        <taxon>Ochrophyta</taxon>
        <taxon>Bolidophyceae</taxon>
        <taxon>Parmales</taxon>
        <taxon>Triparmaceae</taxon>
        <taxon>Tetraparma</taxon>
    </lineage>
</organism>
<protein>
    <submittedName>
        <fullName evidence="1">Uncharacterized protein</fullName>
    </submittedName>
</protein>
<dbReference type="Proteomes" id="UP001165060">
    <property type="component" value="Unassembled WGS sequence"/>
</dbReference>
<accession>A0ABQ6MZI6</accession>
<sequence>MSLDTAGSRFTRSHHHHTAAVDSLHRLHLVLTLIGAQELLSGNALLSLSCLCRFFRDELHKIVREVRIYSFMATKDLATAPPAARARESVESTQLRKFCHLFRPGKFPLLTSIQIDQNRYDLKNQLTRNVLSMWSPFDSSELHTVLPLARRFPALRRLNAVCSIEVAGIYQLSRLPPPLLSTLANMVQTLSLRALSPNNTFMATGQSVTWDSDFVYLAEKKLPSLFPNLRHFDPGIGLTCAGVDAIVRCMPNLEGLRLYDPCLSSTSDSEQRLANEVSNSTPQERTDVIRRYFTHINLGNSGQGDLADGHSLPPNLFQQVKLKVLDLSGNKYGRARNPDPDADLVQPFIDLPIPKEIGRLSSLVTLSLADNCFGGPIPNELYSITSLERLDLTRNRICGKISPKIGQLVNLRTLKLSNQKDLKGRIPAELGKCTK</sequence>
<dbReference type="InterPro" id="IPR001611">
    <property type="entry name" value="Leu-rich_rpt"/>
</dbReference>
<dbReference type="PANTHER" id="PTHR48054:SF82">
    <property type="entry name" value="LRR RECEPTOR-LIKE SERINE_THREONINE-PROTEIN KINASE FLS2"/>
    <property type="match status" value="1"/>
</dbReference>
<dbReference type="Gene3D" id="3.80.10.10">
    <property type="entry name" value="Ribonuclease Inhibitor"/>
    <property type="match status" value="1"/>
</dbReference>
<dbReference type="SUPFAM" id="SSF52058">
    <property type="entry name" value="L domain-like"/>
    <property type="match status" value="1"/>
</dbReference>
<evidence type="ECO:0000313" key="2">
    <source>
        <dbReference type="Proteomes" id="UP001165060"/>
    </source>
</evidence>